<proteinExistence type="predicted"/>
<comment type="caution">
    <text evidence="1">The sequence shown here is derived from an EMBL/GenBank/DDBJ whole genome shotgun (WGS) entry which is preliminary data.</text>
</comment>
<name>N1UVL2_LEPIR</name>
<accession>N1UVL2</accession>
<feature type="non-terminal residue" evidence="1">
    <location>
        <position position="59"/>
    </location>
</feature>
<sequence length="59" mass="6645">MESESINPLNFMEIYSELTGDKIFTSDTLQTNLTFLLSGVLLKDEFREGNETEVLVKSG</sequence>
<dbReference type="Proteomes" id="UP000012220">
    <property type="component" value="Unassembled WGS sequence"/>
</dbReference>
<protein>
    <submittedName>
        <fullName evidence="1">Uncharacterized protein</fullName>
    </submittedName>
</protein>
<dbReference type="EMBL" id="AHNY02000114">
    <property type="protein sequence ID" value="EMY25960.1"/>
    <property type="molecule type" value="Genomic_DNA"/>
</dbReference>
<reference evidence="1 2" key="1">
    <citation type="submission" date="2013-02" db="EMBL/GenBank/DDBJ databases">
        <authorList>
            <person name="Harkins D.M."/>
            <person name="Durkin A.S."/>
            <person name="Brinkac L.M."/>
            <person name="Haft D.H."/>
            <person name="Selengut J.D."/>
            <person name="Sanka R."/>
            <person name="DePew J."/>
            <person name="Purushe J."/>
            <person name="Picardeau M."/>
            <person name="Werts C."/>
            <person name="Goarant C."/>
            <person name="Vinetz J.M."/>
            <person name="Sutton G.G."/>
            <person name="Nierman W.C."/>
            <person name="Fouts D.E."/>
        </authorList>
    </citation>
    <scope>NUCLEOTIDE SEQUENCE [LARGE SCALE GENOMIC DNA]</scope>
    <source>
        <strain evidence="1 2">200703203</strain>
    </source>
</reference>
<dbReference type="AlphaFoldDB" id="N1UVL2"/>
<evidence type="ECO:0000313" key="1">
    <source>
        <dbReference type="EMBL" id="EMY25960.1"/>
    </source>
</evidence>
<gene>
    <name evidence="1" type="ORF">LEP1GSC115_5614</name>
</gene>
<evidence type="ECO:0000313" key="2">
    <source>
        <dbReference type="Proteomes" id="UP000012220"/>
    </source>
</evidence>
<organism evidence="1 2">
    <name type="scientific">Leptospira interrogans serovar Australis str. 200703203</name>
    <dbReference type="NCBI Taxonomy" id="1085541"/>
    <lineage>
        <taxon>Bacteria</taxon>
        <taxon>Pseudomonadati</taxon>
        <taxon>Spirochaetota</taxon>
        <taxon>Spirochaetia</taxon>
        <taxon>Leptospirales</taxon>
        <taxon>Leptospiraceae</taxon>
        <taxon>Leptospira</taxon>
    </lineage>
</organism>